<dbReference type="EMBL" id="JARUPT010000811">
    <property type="protein sequence ID" value="KAK0368596.1"/>
    <property type="molecule type" value="Genomic_DNA"/>
</dbReference>
<reference evidence="1" key="1">
    <citation type="submission" date="2023-04" db="EMBL/GenBank/DDBJ databases">
        <title>Colletotrichum limetticola genome sequence.</title>
        <authorList>
            <person name="Baroncelli R."/>
        </authorList>
    </citation>
    <scope>NUCLEOTIDE SEQUENCE</scope>
    <source>
        <strain evidence="1">KLA-Anderson</strain>
    </source>
</reference>
<sequence>MAWRAVSLAYLLESTSSLHIVLQILSCGHCAFYLSMLPAGAPVSFLPGPPLGIGRHL</sequence>
<name>A0ABQ9PDT0_9PEZI</name>
<comment type="caution">
    <text evidence="1">The sequence shown here is derived from an EMBL/GenBank/DDBJ whole genome shotgun (WGS) entry which is preliminary data.</text>
</comment>
<evidence type="ECO:0000313" key="1">
    <source>
        <dbReference type="EMBL" id="KAK0368596.1"/>
    </source>
</evidence>
<proteinExistence type="predicted"/>
<protein>
    <submittedName>
        <fullName evidence="1">Uncharacterized protein</fullName>
    </submittedName>
</protein>
<accession>A0ABQ9PDT0</accession>
<dbReference type="Proteomes" id="UP001169217">
    <property type="component" value="Unassembled WGS sequence"/>
</dbReference>
<keyword evidence="2" id="KW-1185">Reference proteome</keyword>
<gene>
    <name evidence="1" type="ORF">CLIM01_14045</name>
</gene>
<organism evidence="1 2">
    <name type="scientific">Colletotrichum limetticola</name>
    <dbReference type="NCBI Taxonomy" id="1209924"/>
    <lineage>
        <taxon>Eukaryota</taxon>
        <taxon>Fungi</taxon>
        <taxon>Dikarya</taxon>
        <taxon>Ascomycota</taxon>
        <taxon>Pezizomycotina</taxon>
        <taxon>Sordariomycetes</taxon>
        <taxon>Hypocreomycetidae</taxon>
        <taxon>Glomerellales</taxon>
        <taxon>Glomerellaceae</taxon>
        <taxon>Colletotrichum</taxon>
        <taxon>Colletotrichum acutatum species complex</taxon>
    </lineage>
</organism>
<evidence type="ECO:0000313" key="2">
    <source>
        <dbReference type="Proteomes" id="UP001169217"/>
    </source>
</evidence>